<evidence type="ECO:0000256" key="1">
    <source>
        <dbReference type="SAM" id="MobiDB-lite"/>
    </source>
</evidence>
<organism evidence="2">
    <name type="scientific">uncultured Microbacterium sp</name>
    <dbReference type="NCBI Taxonomy" id="191216"/>
    <lineage>
        <taxon>Bacteria</taxon>
        <taxon>Bacillati</taxon>
        <taxon>Actinomycetota</taxon>
        <taxon>Actinomycetes</taxon>
        <taxon>Micrococcales</taxon>
        <taxon>Microbacteriaceae</taxon>
        <taxon>Microbacterium</taxon>
        <taxon>environmental samples</taxon>
    </lineage>
</organism>
<accession>A0A1Y5PAN4</accession>
<protein>
    <submittedName>
        <fullName evidence="2">Uncharacterized protein</fullName>
    </submittedName>
</protein>
<proteinExistence type="predicted"/>
<sequence>MTCDAGTTVGIIPTVSMFDAFPEDAGVPEPDGPVLVATPLPRIR</sequence>
<dbReference type="EMBL" id="FLQR01000008">
    <property type="protein sequence ID" value="SBS73171.1"/>
    <property type="molecule type" value="Genomic_DNA"/>
</dbReference>
<name>A0A1Y5PAN4_9MICO</name>
<gene>
    <name evidence="2" type="ORF">MIPYR_40019</name>
</gene>
<reference evidence="2" key="1">
    <citation type="submission" date="2016-03" db="EMBL/GenBank/DDBJ databases">
        <authorList>
            <person name="Ploux O."/>
        </authorList>
    </citation>
    <scope>NUCLEOTIDE SEQUENCE</scope>
    <source>
        <strain evidence="2">UC1</strain>
    </source>
</reference>
<feature type="region of interest" description="Disordered" evidence="1">
    <location>
        <begin position="23"/>
        <end position="44"/>
    </location>
</feature>
<dbReference type="AlphaFoldDB" id="A0A1Y5PAN4"/>
<evidence type="ECO:0000313" key="2">
    <source>
        <dbReference type="EMBL" id="SBS73171.1"/>
    </source>
</evidence>